<organism evidence="1 2">
    <name type="scientific">Cereibacter ovatus</name>
    <dbReference type="NCBI Taxonomy" id="439529"/>
    <lineage>
        <taxon>Bacteria</taxon>
        <taxon>Pseudomonadati</taxon>
        <taxon>Pseudomonadota</taxon>
        <taxon>Alphaproteobacteria</taxon>
        <taxon>Rhodobacterales</taxon>
        <taxon>Paracoccaceae</taxon>
        <taxon>Cereibacter</taxon>
    </lineage>
</organism>
<gene>
    <name evidence="1" type="ORF">SAMN05878503_10729</name>
</gene>
<reference evidence="2" key="1">
    <citation type="submission" date="2017-08" db="EMBL/GenBank/DDBJ databases">
        <authorList>
            <person name="Varghese N."/>
            <person name="Submissions S."/>
        </authorList>
    </citation>
    <scope>NUCLEOTIDE SEQUENCE [LARGE SCALE GENOMIC DNA]</scope>
    <source>
        <strain evidence="2">JA234</strain>
    </source>
</reference>
<evidence type="ECO:0000313" key="2">
    <source>
        <dbReference type="Proteomes" id="UP000219467"/>
    </source>
</evidence>
<sequence>MSPMAIRRAAWLDARPAGRQRWVSAQLCIKEANVPEVSELAFRLMMAAVIFVGVGIMFAFAGGHWFVGLVVGGLVAAFFAATPNND</sequence>
<accession>A0A285CTG3</accession>
<keyword evidence="2" id="KW-1185">Reference proteome</keyword>
<dbReference type="AlphaFoldDB" id="A0A285CTG3"/>
<dbReference type="EMBL" id="OAOQ01000007">
    <property type="protein sequence ID" value="SNX70857.1"/>
    <property type="molecule type" value="Genomic_DNA"/>
</dbReference>
<evidence type="ECO:0000313" key="1">
    <source>
        <dbReference type="EMBL" id="SNX70857.1"/>
    </source>
</evidence>
<protein>
    <submittedName>
        <fullName evidence="1">Uncharacterized protein</fullName>
    </submittedName>
</protein>
<dbReference type="Proteomes" id="UP000219467">
    <property type="component" value="Unassembled WGS sequence"/>
</dbReference>
<proteinExistence type="predicted"/>
<name>A0A285CTG3_9RHOB</name>